<name>A0A381PKG3_9ZZZZ</name>
<dbReference type="InterPro" id="IPR032466">
    <property type="entry name" value="Metal_Hydrolase"/>
</dbReference>
<gene>
    <name evidence="2" type="ORF">METZ01_LOCUS19938</name>
</gene>
<dbReference type="AlphaFoldDB" id="A0A381PKG3"/>
<dbReference type="Gene3D" id="3.20.20.140">
    <property type="entry name" value="Metal-dependent hydrolases"/>
    <property type="match status" value="2"/>
</dbReference>
<accession>A0A381PKG3</accession>
<dbReference type="PANTHER" id="PTHR43135:SF3">
    <property type="entry name" value="ALPHA-D-RIBOSE 1-METHYLPHOSPHONATE 5-TRIPHOSPHATE DIPHOSPHATASE"/>
    <property type="match status" value="1"/>
</dbReference>
<dbReference type="Pfam" id="PF01979">
    <property type="entry name" value="Amidohydro_1"/>
    <property type="match status" value="1"/>
</dbReference>
<dbReference type="Gene3D" id="2.30.40.10">
    <property type="entry name" value="Urease, subunit C, domain 1"/>
    <property type="match status" value="2"/>
</dbReference>
<reference evidence="2" key="1">
    <citation type="submission" date="2018-05" db="EMBL/GenBank/DDBJ databases">
        <authorList>
            <person name="Lanie J.A."/>
            <person name="Ng W.-L."/>
            <person name="Kazmierczak K.M."/>
            <person name="Andrzejewski T.M."/>
            <person name="Davidsen T.M."/>
            <person name="Wayne K.J."/>
            <person name="Tettelin H."/>
            <person name="Glass J.I."/>
            <person name="Rusch D."/>
            <person name="Podicherti R."/>
            <person name="Tsui H.-C.T."/>
            <person name="Winkler M.E."/>
        </authorList>
    </citation>
    <scope>NUCLEOTIDE SEQUENCE</scope>
</reference>
<proteinExistence type="predicted"/>
<dbReference type="InterPro" id="IPR011059">
    <property type="entry name" value="Metal-dep_hydrolase_composite"/>
</dbReference>
<protein>
    <recommendedName>
        <fullName evidence="1">Amidohydrolase-related domain-containing protein</fullName>
    </recommendedName>
</protein>
<dbReference type="GO" id="GO:0016810">
    <property type="term" value="F:hydrolase activity, acting on carbon-nitrogen (but not peptide) bonds"/>
    <property type="evidence" value="ECO:0007669"/>
    <property type="project" value="InterPro"/>
</dbReference>
<sequence>MKKHLALLHISLAVITTLVVTDSVVAQTDVNDLAIERLENGMEVTTLRRADEGDGPHERLILRGATIIDGTGAPPMGPVDIVIEGDRIVEVKPVGFPMAPINEQRRPQDATKELDFSGMYVLPGLIDMHAHTGGGGKAPQPEYTYKLWMGNGITTSRGVGHGEMMWALGEKAASDRNEIVAPRMFTYARPGEGWDRGSVDSPEKAREWVRYAANVDVEGAQIDGLKLTSYPPDIMEALIDEAHKHGLGTVAHLAQTGVSRMNALDAARLGLDMMTHYYGLFEALFDDRTIQDFPNDYNYNNEQHRFGQVGRLWYQSADRGSETWNALIEEFLDLDFGLDPTMTIYEASRDVMRAREAEWHEEYTLPSQWDFYQPSREAHGSYWYYWTSEDEYHWNKFYEKWMQFLNDYKNRGGIVTTGSDSGFIYKLYGFDYVRELELLREAGFSPLEVIRAATYHGALQLHKPKGMENDLQFGVIQAGLKADLIVVDKNPLANLKVLYGTGAPMLNDDTGKLERVGGISYTIKDGIVYDAKKLLEDVRRMVADAKARSITDHEEPN</sequence>
<dbReference type="InterPro" id="IPR051781">
    <property type="entry name" value="Metallo-dep_Hydrolase"/>
</dbReference>
<evidence type="ECO:0000313" key="2">
    <source>
        <dbReference type="EMBL" id="SUZ67084.1"/>
    </source>
</evidence>
<evidence type="ECO:0000259" key="1">
    <source>
        <dbReference type="Pfam" id="PF01979"/>
    </source>
</evidence>
<dbReference type="EMBL" id="UINC01001002">
    <property type="protein sequence ID" value="SUZ67084.1"/>
    <property type="molecule type" value="Genomic_DNA"/>
</dbReference>
<dbReference type="SUPFAM" id="SSF51556">
    <property type="entry name" value="Metallo-dependent hydrolases"/>
    <property type="match status" value="1"/>
</dbReference>
<dbReference type="InterPro" id="IPR006680">
    <property type="entry name" value="Amidohydro-rel"/>
</dbReference>
<dbReference type="PANTHER" id="PTHR43135">
    <property type="entry name" value="ALPHA-D-RIBOSE 1-METHYLPHOSPHONATE 5-TRIPHOSPHATE DIPHOSPHATASE"/>
    <property type="match status" value="1"/>
</dbReference>
<dbReference type="SUPFAM" id="SSF51338">
    <property type="entry name" value="Composite domain of metallo-dependent hydrolases"/>
    <property type="match status" value="1"/>
</dbReference>
<feature type="domain" description="Amidohydrolase-related" evidence="1">
    <location>
        <begin position="406"/>
        <end position="526"/>
    </location>
</feature>
<organism evidence="2">
    <name type="scientific">marine metagenome</name>
    <dbReference type="NCBI Taxonomy" id="408172"/>
    <lineage>
        <taxon>unclassified sequences</taxon>
        <taxon>metagenomes</taxon>
        <taxon>ecological metagenomes</taxon>
    </lineage>
</organism>